<keyword evidence="3" id="KW-1185">Reference proteome</keyword>
<accession>A0A5C5XRB5</accession>
<sequence length="255" mass="26896">MKPNRVAIVTGAASGIGLATAQLLAGEGWLVVSCDLQQAHESIHEIENWKEHLLVDVRSVEHLAKLIEIAATYGPIEALINNAGVNHVADITEVSEEDWDRVLDTNLKAVFFASRYVVPYFRKQGKGSLVNIASNAGLLPRAHDPVYSISKMSLVGLTKSLALCLSRDNIRVNCICPGPVSETGIINADLAAAADPEATAQSFINASPLAAAQGRMIHPKEVAANVSFLLSEAAAMVTGTSIAIDGGKSLGVPPK</sequence>
<evidence type="ECO:0000256" key="1">
    <source>
        <dbReference type="ARBA" id="ARBA00006484"/>
    </source>
</evidence>
<dbReference type="GO" id="GO:0016616">
    <property type="term" value="F:oxidoreductase activity, acting on the CH-OH group of donors, NAD or NADP as acceptor"/>
    <property type="evidence" value="ECO:0007669"/>
    <property type="project" value="TreeGrafter"/>
</dbReference>
<dbReference type="PANTHER" id="PTHR42760">
    <property type="entry name" value="SHORT-CHAIN DEHYDROGENASES/REDUCTASES FAMILY MEMBER"/>
    <property type="match status" value="1"/>
</dbReference>
<dbReference type="Gene3D" id="3.40.50.720">
    <property type="entry name" value="NAD(P)-binding Rossmann-like Domain"/>
    <property type="match status" value="1"/>
</dbReference>
<proteinExistence type="inferred from homology"/>
<comment type="caution">
    <text evidence="2">The sequence shown here is derived from an EMBL/GenBank/DDBJ whole genome shotgun (WGS) entry which is preliminary data.</text>
</comment>
<dbReference type="PRINTS" id="PR00080">
    <property type="entry name" value="SDRFAMILY"/>
</dbReference>
<dbReference type="InterPro" id="IPR036291">
    <property type="entry name" value="NAD(P)-bd_dom_sf"/>
</dbReference>
<dbReference type="Proteomes" id="UP000316095">
    <property type="component" value="Unassembled WGS sequence"/>
</dbReference>
<dbReference type="GO" id="GO:0018482">
    <property type="term" value="F:4-formylbenzenesulfonate dehydrogenase activity"/>
    <property type="evidence" value="ECO:0007669"/>
    <property type="project" value="UniProtKB-EC"/>
</dbReference>
<dbReference type="CDD" id="cd05233">
    <property type="entry name" value="SDR_c"/>
    <property type="match status" value="1"/>
</dbReference>
<reference evidence="2 3" key="1">
    <citation type="submission" date="2019-02" db="EMBL/GenBank/DDBJ databases">
        <title>Deep-cultivation of Planctomycetes and their phenomic and genomic characterization uncovers novel biology.</title>
        <authorList>
            <person name="Wiegand S."/>
            <person name="Jogler M."/>
            <person name="Boedeker C."/>
            <person name="Pinto D."/>
            <person name="Vollmers J."/>
            <person name="Rivas-Marin E."/>
            <person name="Kohn T."/>
            <person name="Peeters S.H."/>
            <person name="Heuer A."/>
            <person name="Rast P."/>
            <person name="Oberbeckmann S."/>
            <person name="Bunk B."/>
            <person name="Jeske O."/>
            <person name="Meyerdierks A."/>
            <person name="Storesund J.E."/>
            <person name="Kallscheuer N."/>
            <person name="Luecker S."/>
            <person name="Lage O.M."/>
            <person name="Pohl T."/>
            <person name="Merkel B.J."/>
            <person name="Hornburger P."/>
            <person name="Mueller R.-W."/>
            <person name="Bruemmer F."/>
            <person name="Labrenz M."/>
            <person name="Spormann A.M."/>
            <person name="Op Den Camp H."/>
            <person name="Overmann J."/>
            <person name="Amann R."/>
            <person name="Jetten M.S.M."/>
            <person name="Mascher T."/>
            <person name="Medema M.H."/>
            <person name="Devos D.P."/>
            <person name="Kaster A.-K."/>
            <person name="Ovreas L."/>
            <person name="Rohde M."/>
            <person name="Galperin M.Y."/>
            <person name="Jogler C."/>
        </authorList>
    </citation>
    <scope>NUCLEOTIDE SEQUENCE [LARGE SCALE GENOMIC DNA]</scope>
    <source>
        <strain evidence="2 3">Pan54</strain>
    </source>
</reference>
<keyword evidence="2" id="KW-0560">Oxidoreductase</keyword>
<dbReference type="FunFam" id="3.40.50.720:FF:000084">
    <property type="entry name" value="Short-chain dehydrogenase reductase"/>
    <property type="match status" value="1"/>
</dbReference>
<dbReference type="PRINTS" id="PR00081">
    <property type="entry name" value="GDHRDH"/>
</dbReference>
<dbReference type="EC" id="1.2.1.62" evidence="2"/>
<evidence type="ECO:0000313" key="3">
    <source>
        <dbReference type="Proteomes" id="UP000316095"/>
    </source>
</evidence>
<dbReference type="PANTHER" id="PTHR42760:SF122">
    <property type="entry name" value="NAD(P)-BINDING PROTEIN"/>
    <property type="match status" value="1"/>
</dbReference>
<gene>
    <name evidence="2" type="primary">tsaC1</name>
    <name evidence="2" type="ORF">Pan54_50240</name>
</gene>
<dbReference type="InterPro" id="IPR002347">
    <property type="entry name" value="SDR_fam"/>
</dbReference>
<protein>
    <submittedName>
        <fullName evidence="2">4-formylbenzenesulfonate dehydrogenase TsaC1/TsaC2</fullName>
        <ecNumber evidence="2">1.2.1.62</ecNumber>
    </submittedName>
</protein>
<dbReference type="GO" id="GO:0048038">
    <property type="term" value="F:quinone binding"/>
    <property type="evidence" value="ECO:0007669"/>
    <property type="project" value="TreeGrafter"/>
</dbReference>
<dbReference type="AlphaFoldDB" id="A0A5C5XRB5"/>
<dbReference type="EMBL" id="SJPG01000001">
    <property type="protein sequence ID" value="TWT64262.1"/>
    <property type="molecule type" value="Genomic_DNA"/>
</dbReference>
<comment type="similarity">
    <text evidence="1">Belongs to the short-chain dehydrogenases/reductases (SDR) family.</text>
</comment>
<name>A0A5C5XRB5_9PLAN</name>
<dbReference type="SUPFAM" id="SSF51735">
    <property type="entry name" value="NAD(P)-binding Rossmann-fold domains"/>
    <property type="match status" value="1"/>
</dbReference>
<dbReference type="RefSeq" id="WP_146505988.1">
    <property type="nucleotide sequence ID" value="NZ_SJPG01000001.1"/>
</dbReference>
<dbReference type="InterPro" id="IPR020904">
    <property type="entry name" value="Sc_DH/Rdtase_CS"/>
</dbReference>
<dbReference type="PROSITE" id="PS00061">
    <property type="entry name" value="ADH_SHORT"/>
    <property type="match status" value="1"/>
</dbReference>
<evidence type="ECO:0000313" key="2">
    <source>
        <dbReference type="EMBL" id="TWT64262.1"/>
    </source>
</evidence>
<dbReference type="Pfam" id="PF13561">
    <property type="entry name" value="adh_short_C2"/>
    <property type="match status" value="1"/>
</dbReference>
<dbReference type="OrthoDB" id="266183at2"/>
<organism evidence="2 3">
    <name type="scientific">Rubinisphaera italica</name>
    <dbReference type="NCBI Taxonomy" id="2527969"/>
    <lineage>
        <taxon>Bacteria</taxon>
        <taxon>Pseudomonadati</taxon>
        <taxon>Planctomycetota</taxon>
        <taxon>Planctomycetia</taxon>
        <taxon>Planctomycetales</taxon>
        <taxon>Planctomycetaceae</taxon>
        <taxon>Rubinisphaera</taxon>
    </lineage>
</organism>
<dbReference type="GO" id="GO:0006633">
    <property type="term" value="P:fatty acid biosynthetic process"/>
    <property type="evidence" value="ECO:0007669"/>
    <property type="project" value="TreeGrafter"/>
</dbReference>